<evidence type="ECO:0000256" key="13">
    <source>
        <dbReference type="ARBA" id="ARBA00025185"/>
    </source>
</evidence>
<dbReference type="InterPro" id="IPR008988">
    <property type="entry name" value="Transcriptional_repressor_C"/>
</dbReference>
<dbReference type="RefSeq" id="WP_073059260.1">
    <property type="nucleotide sequence ID" value="NZ_FQUS01000002.1"/>
</dbReference>
<dbReference type="SUPFAM" id="SSF50037">
    <property type="entry name" value="C-terminal domain of transcriptional repressors"/>
    <property type="match status" value="1"/>
</dbReference>
<dbReference type="GO" id="GO:0003677">
    <property type="term" value="F:DNA binding"/>
    <property type="evidence" value="ECO:0007669"/>
    <property type="project" value="UniProtKB-KW"/>
</dbReference>
<dbReference type="OrthoDB" id="9791355at2"/>
<dbReference type="SUPFAM" id="SSF47979">
    <property type="entry name" value="Iron-dependent repressor protein, dimerization domain"/>
    <property type="match status" value="1"/>
</dbReference>
<evidence type="ECO:0000313" key="16">
    <source>
        <dbReference type="EMBL" id="SHE60119.1"/>
    </source>
</evidence>
<dbReference type="GO" id="GO:0046983">
    <property type="term" value="F:protein dimerization activity"/>
    <property type="evidence" value="ECO:0007669"/>
    <property type="project" value="InterPro"/>
</dbReference>
<dbReference type="FunFam" id="1.10.60.10:FF:000004">
    <property type="entry name" value="DtxR family transcriptional regulator"/>
    <property type="match status" value="1"/>
</dbReference>
<dbReference type="SMART" id="SM00529">
    <property type="entry name" value="HTH_DTXR"/>
    <property type="match status" value="1"/>
</dbReference>
<evidence type="ECO:0000259" key="15">
    <source>
        <dbReference type="PROSITE" id="PS50944"/>
    </source>
</evidence>
<dbReference type="AlphaFoldDB" id="A0A1M4UTV8"/>
<organism evidence="16 17">
    <name type="scientific">Fodinibius roseus</name>
    <dbReference type="NCBI Taxonomy" id="1194090"/>
    <lineage>
        <taxon>Bacteria</taxon>
        <taxon>Pseudomonadati</taxon>
        <taxon>Balneolota</taxon>
        <taxon>Balneolia</taxon>
        <taxon>Balneolales</taxon>
        <taxon>Balneolaceae</taxon>
        <taxon>Fodinibius</taxon>
    </lineage>
</organism>
<name>A0A1M4UTV8_9BACT</name>
<evidence type="ECO:0000313" key="17">
    <source>
        <dbReference type="Proteomes" id="UP000184041"/>
    </source>
</evidence>
<dbReference type="SUPFAM" id="SSF46785">
    <property type="entry name" value="Winged helix' DNA-binding domain"/>
    <property type="match status" value="1"/>
</dbReference>
<evidence type="ECO:0000256" key="6">
    <source>
        <dbReference type="ARBA" id="ARBA00022491"/>
    </source>
</evidence>
<dbReference type="InterPro" id="IPR007167">
    <property type="entry name" value="Fe-transptr_FeoA-like"/>
</dbReference>
<feature type="domain" description="HTH dtxR-type" evidence="15">
    <location>
        <begin position="1"/>
        <end position="64"/>
    </location>
</feature>
<dbReference type="Pfam" id="PF01325">
    <property type="entry name" value="Fe_dep_repress"/>
    <property type="match status" value="1"/>
</dbReference>
<dbReference type="PANTHER" id="PTHR33238">
    <property type="entry name" value="IRON (METAL) DEPENDENT REPRESSOR, DTXR FAMILY"/>
    <property type="match status" value="1"/>
</dbReference>
<keyword evidence="11" id="KW-0804">Transcription</keyword>
<dbReference type="Pfam" id="PF02742">
    <property type="entry name" value="Fe_dep_repr_C"/>
    <property type="match status" value="1"/>
</dbReference>
<dbReference type="STRING" id="1194090.SAMN05443144_102125"/>
<dbReference type="Gene3D" id="1.10.10.10">
    <property type="entry name" value="Winged helix-like DNA-binding domain superfamily/Winged helix DNA-binding domain"/>
    <property type="match status" value="1"/>
</dbReference>
<comment type="subunit">
    <text evidence="3">Homodimer.</text>
</comment>
<comment type="similarity">
    <text evidence="2">Belongs to the DtxR/MntR family.</text>
</comment>
<evidence type="ECO:0000256" key="2">
    <source>
        <dbReference type="ARBA" id="ARBA00007871"/>
    </source>
</evidence>
<keyword evidence="10" id="KW-0010">Activator</keyword>
<dbReference type="InterPro" id="IPR036390">
    <property type="entry name" value="WH_DNA-bd_sf"/>
</dbReference>
<comment type="function">
    <text evidence="13">In the presence of manganese, represses expression of mntH and mntS. Up-regulates expression of mntP.</text>
</comment>
<dbReference type="InterPro" id="IPR036388">
    <property type="entry name" value="WH-like_DNA-bd_sf"/>
</dbReference>
<evidence type="ECO:0000256" key="7">
    <source>
        <dbReference type="ARBA" id="ARBA00023004"/>
    </source>
</evidence>
<evidence type="ECO:0000256" key="10">
    <source>
        <dbReference type="ARBA" id="ARBA00023159"/>
    </source>
</evidence>
<dbReference type="Gene3D" id="1.10.60.10">
    <property type="entry name" value="Iron dependent repressor, metal binding and dimerisation domain"/>
    <property type="match status" value="1"/>
</dbReference>
<keyword evidence="17" id="KW-1185">Reference proteome</keyword>
<dbReference type="Gene3D" id="2.30.30.90">
    <property type="match status" value="1"/>
</dbReference>
<keyword evidence="12" id="KW-0464">Manganese</keyword>
<dbReference type="Proteomes" id="UP000184041">
    <property type="component" value="Unassembled WGS sequence"/>
</dbReference>
<dbReference type="Pfam" id="PF04023">
    <property type="entry name" value="FeoA"/>
    <property type="match status" value="1"/>
</dbReference>
<keyword evidence="9" id="KW-0238">DNA-binding</keyword>
<keyword evidence="8" id="KW-0805">Transcription regulation</keyword>
<sequence length="218" mass="24645">MVLSQAIEDYLKTIYTLQSEGNRASTTQIAKSLEVSSASATNMIKRLAKMGLVDYQSYKGSVLTSSGKKIALEIIRHHRLLELYLLEVMGYSWDEVHDEAEKLEHHISEQFEDKIANLLDDPTHDPHGDPIPTKEGLMPEMDARPLVEAEADQHYLVSRVKDQDPEVLRYLEKIGLLPGVKISVKEKAPFKGPITLRVEHEEQVIGNEVARNIFIAEM</sequence>
<dbReference type="GO" id="GO:0046914">
    <property type="term" value="F:transition metal ion binding"/>
    <property type="evidence" value="ECO:0007669"/>
    <property type="project" value="InterPro"/>
</dbReference>
<evidence type="ECO:0000256" key="8">
    <source>
        <dbReference type="ARBA" id="ARBA00023015"/>
    </source>
</evidence>
<accession>A0A1M4UTV8</accession>
<evidence type="ECO:0000256" key="3">
    <source>
        <dbReference type="ARBA" id="ARBA00011738"/>
    </source>
</evidence>
<keyword evidence="7" id="KW-0408">Iron</keyword>
<dbReference type="EMBL" id="FQUS01000002">
    <property type="protein sequence ID" value="SHE60119.1"/>
    <property type="molecule type" value="Genomic_DNA"/>
</dbReference>
<evidence type="ECO:0000256" key="4">
    <source>
        <dbReference type="ARBA" id="ARBA00022386"/>
    </source>
</evidence>
<keyword evidence="6" id="KW-0678">Repressor</keyword>
<proteinExistence type="inferred from homology"/>
<dbReference type="PROSITE" id="PS50944">
    <property type="entry name" value="HTH_DTXR"/>
    <property type="match status" value="1"/>
</dbReference>
<evidence type="ECO:0000256" key="5">
    <source>
        <dbReference type="ARBA" id="ARBA00022490"/>
    </source>
</evidence>
<evidence type="ECO:0000256" key="12">
    <source>
        <dbReference type="ARBA" id="ARBA00023211"/>
    </source>
</evidence>
<dbReference type="InterPro" id="IPR022689">
    <property type="entry name" value="Iron_dep_repressor"/>
</dbReference>
<comment type="subcellular location">
    <subcellularLocation>
        <location evidence="1">Cytoplasm</location>
    </subcellularLocation>
</comment>
<dbReference type="PANTHER" id="PTHR33238:SF11">
    <property type="entry name" value="TRANSCRIPTIONAL REGULATOR MNTR"/>
    <property type="match status" value="1"/>
</dbReference>
<protein>
    <recommendedName>
        <fullName evidence="4">Transcriptional regulator MntR</fullName>
    </recommendedName>
    <alternativeName>
        <fullName evidence="14">Manganese transport regulator</fullName>
    </alternativeName>
</protein>
<evidence type="ECO:0000256" key="1">
    <source>
        <dbReference type="ARBA" id="ARBA00004496"/>
    </source>
</evidence>
<evidence type="ECO:0000256" key="11">
    <source>
        <dbReference type="ARBA" id="ARBA00023163"/>
    </source>
</evidence>
<reference evidence="16 17" key="1">
    <citation type="submission" date="2016-11" db="EMBL/GenBank/DDBJ databases">
        <authorList>
            <person name="Jaros S."/>
            <person name="Januszkiewicz K."/>
            <person name="Wedrychowicz H."/>
        </authorList>
    </citation>
    <scope>NUCLEOTIDE SEQUENCE [LARGE SCALE GENOMIC DNA]</scope>
    <source>
        <strain evidence="16 17">DSM 21986</strain>
    </source>
</reference>
<evidence type="ECO:0000256" key="9">
    <source>
        <dbReference type="ARBA" id="ARBA00023125"/>
    </source>
</evidence>
<dbReference type="InterPro" id="IPR001367">
    <property type="entry name" value="Fe_dep_repressor"/>
</dbReference>
<evidence type="ECO:0000256" key="14">
    <source>
        <dbReference type="ARBA" id="ARBA00032593"/>
    </source>
</evidence>
<dbReference type="GO" id="GO:0003700">
    <property type="term" value="F:DNA-binding transcription factor activity"/>
    <property type="evidence" value="ECO:0007669"/>
    <property type="project" value="InterPro"/>
</dbReference>
<dbReference type="InterPro" id="IPR038157">
    <property type="entry name" value="FeoA_core_dom"/>
</dbReference>
<keyword evidence="5" id="KW-0963">Cytoplasm</keyword>
<dbReference type="InterPro" id="IPR022687">
    <property type="entry name" value="HTH_DTXR"/>
</dbReference>
<dbReference type="InterPro" id="IPR050536">
    <property type="entry name" value="DtxR_MntR_Metal-Reg"/>
</dbReference>
<dbReference type="GO" id="GO:0005737">
    <property type="term" value="C:cytoplasm"/>
    <property type="evidence" value="ECO:0007669"/>
    <property type="project" value="UniProtKB-SubCell"/>
</dbReference>
<dbReference type="SMART" id="SM00899">
    <property type="entry name" value="FeoA"/>
    <property type="match status" value="1"/>
</dbReference>
<gene>
    <name evidence="16" type="ORF">SAMN05443144_102125</name>
</gene>
<dbReference type="InterPro" id="IPR036421">
    <property type="entry name" value="Fe_dep_repressor_sf"/>
</dbReference>